<accession>A0A6J7WRJ7</accession>
<evidence type="ECO:0000313" key="1">
    <source>
        <dbReference type="EMBL" id="CAB5220430.1"/>
    </source>
</evidence>
<gene>
    <name evidence="1" type="ORF">UFOVP238_52</name>
</gene>
<dbReference type="EMBL" id="LR798283">
    <property type="protein sequence ID" value="CAB5220430.1"/>
    <property type="molecule type" value="Genomic_DNA"/>
</dbReference>
<dbReference type="Pfam" id="PF12691">
    <property type="entry name" value="Phage_tail_terminator_6"/>
    <property type="match status" value="1"/>
</dbReference>
<sequence length="124" mass="13751">MIQDLATYIDTQISSLTLATNLFIGFMPTNPDTAVSIYETTGKDEMGMGGPVAFRTADVQVITRAITYVDTETLALTIHSALNALRVTVGSKNYVSFTPIARPALFERDSNDRYLFTGNYEVRW</sequence>
<name>A0A6J7WRJ7_9CAUD</name>
<reference evidence="1" key="1">
    <citation type="submission" date="2020-05" db="EMBL/GenBank/DDBJ databases">
        <authorList>
            <person name="Chiriac C."/>
            <person name="Salcher M."/>
            <person name="Ghai R."/>
            <person name="Kavagutti S V."/>
        </authorList>
    </citation>
    <scope>NUCLEOTIDE SEQUENCE</scope>
</reference>
<dbReference type="InterPro" id="IPR024411">
    <property type="entry name" value="Tail_terminator_phage"/>
</dbReference>
<organism evidence="1">
    <name type="scientific">uncultured Caudovirales phage</name>
    <dbReference type="NCBI Taxonomy" id="2100421"/>
    <lineage>
        <taxon>Viruses</taxon>
        <taxon>Duplodnaviria</taxon>
        <taxon>Heunggongvirae</taxon>
        <taxon>Uroviricota</taxon>
        <taxon>Caudoviricetes</taxon>
        <taxon>Peduoviridae</taxon>
        <taxon>Maltschvirus</taxon>
        <taxon>Maltschvirus maltsch</taxon>
    </lineage>
</organism>
<protein>
    <submittedName>
        <fullName evidence="1">Uncharacterized protein</fullName>
    </submittedName>
</protein>
<proteinExistence type="predicted"/>